<comment type="caution">
    <text evidence="1">The sequence shown here is derived from an EMBL/GenBank/DDBJ whole genome shotgun (WGS) entry which is preliminary data.</text>
</comment>
<gene>
    <name evidence="1" type="ORF">EVAR_2738_1</name>
</gene>
<proteinExistence type="predicted"/>
<organism evidence="1 2">
    <name type="scientific">Eumeta variegata</name>
    <name type="common">Bagworm moth</name>
    <name type="synonym">Eumeta japonica</name>
    <dbReference type="NCBI Taxonomy" id="151549"/>
    <lineage>
        <taxon>Eukaryota</taxon>
        <taxon>Metazoa</taxon>
        <taxon>Ecdysozoa</taxon>
        <taxon>Arthropoda</taxon>
        <taxon>Hexapoda</taxon>
        <taxon>Insecta</taxon>
        <taxon>Pterygota</taxon>
        <taxon>Neoptera</taxon>
        <taxon>Endopterygota</taxon>
        <taxon>Lepidoptera</taxon>
        <taxon>Glossata</taxon>
        <taxon>Ditrysia</taxon>
        <taxon>Tineoidea</taxon>
        <taxon>Psychidae</taxon>
        <taxon>Oiketicinae</taxon>
        <taxon>Eumeta</taxon>
    </lineage>
</organism>
<accession>A0A4C1T0B1</accession>
<dbReference type="Proteomes" id="UP000299102">
    <property type="component" value="Unassembled WGS sequence"/>
</dbReference>
<dbReference type="EMBL" id="BGZK01000027">
    <property type="protein sequence ID" value="GBP07605.1"/>
    <property type="molecule type" value="Genomic_DNA"/>
</dbReference>
<evidence type="ECO:0000313" key="1">
    <source>
        <dbReference type="EMBL" id="GBP07605.1"/>
    </source>
</evidence>
<dbReference type="AlphaFoldDB" id="A0A4C1T0B1"/>
<keyword evidence="2" id="KW-1185">Reference proteome</keyword>
<protein>
    <submittedName>
        <fullName evidence="1">Uncharacterized protein</fullName>
    </submittedName>
</protein>
<evidence type="ECO:0000313" key="2">
    <source>
        <dbReference type="Proteomes" id="UP000299102"/>
    </source>
</evidence>
<reference evidence="1 2" key="1">
    <citation type="journal article" date="2019" name="Commun. Biol.">
        <title>The bagworm genome reveals a unique fibroin gene that provides high tensile strength.</title>
        <authorList>
            <person name="Kono N."/>
            <person name="Nakamura H."/>
            <person name="Ohtoshi R."/>
            <person name="Tomita M."/>
            <person name="Numata K."/>
            <person name="Arakawa K."/>
        </authorList>
    </citation>
    <scope>NUCLEOTIDE SEQUENCE [LARGE SCALE GENOMIC DNA]</scope>
</reference>
<name>A0A4C1T0B1_EUMVA</name>
<sequence length="198" mass="22341">MKSKRLNCGNGVCDQLRQFPGGAYVDLGWEKSALILSDCRETPRIDVTFCELFMLYEKLSCVLPSRAYSVRVFPHSFDRKNSMRRDIKSGGFPVELPSVTSSLGCRMLLNQSDRSFQFTCGCSEVSVNRSLRGAAQPRLSLFKNQQPPLRARLSVGASYHAQLYYFLSVVFPASPRVAFSADYCKSFFFANVRPRETS</sequence>